<reference evidence="8" key="2">
    <citation type="journal article" date="2017" name="Nat. Plants">
        <title>The Aegilops tauschii genome reveals multiple impacts of transposons.</title>
        <authorList>
            <person name="Zhao G."/>
            <person name="Zou C."/>
            <person name="Li K."/>
            <person name="Wang K."/>
            <person name="Li T."/>
            <person name="Gao L."/>
            <person name="Zhang X."/>
            <person name="Wang H."/>
            <person name="Yang Z."/>
            <person name="Liu X."/>
            <person name="Jiang W."/>
            <person name="Mao L."/>
            <person name="Kong X."/>
            <person name="Jiao Y."/>
            <person name="Jia J."/>
        </authorList>
    </citation>
    <scope>NUCLEOTIDE SEQUENCE [LARGE SCALE GENOMIC DNA]</scope>
    <source>
        <strain evidence="8">cv. AL8/78</strain>
    </source>
</reference>
<dbReference type="InterPro" id="IPR011992">
    <property type="entry name" value="EF-hand-dom_pair"/>
</dbReference>
<comment type="function">
    <text evidence="1">Potential calcium sensor.</text>
</comment>
<evidence type="ECO:0000313" key="8">
    <source>
        <dbReference type="Proteomes" id="UP000015105"/>
    </source>
</evidence>
<dbReference type="SMART" id="SM00054">
    <property type="entry name" value="EFh"/>
    <property type="match status" value="2"/>
</dbReference>
<dbReference type="EnsemblPlants" id="AET5Gv20557100.1">
    <property type="protein sequence ID" value="AET5Gv20557100.1"/>
    <property type="gene ID" value="AET5Gv20557100"/>
</dbReference>
<feature type="region of interest" description="Disordered" evidence="5">
    <location>
        <begin position="1"/>
        <end position="77"/>
    </location>
</feature>
<evidence type="ECO:0000256" key="2">
    <source>
        <dbReference type="ARBA" id="ARBA00022723"/>
    </source>
</evidence>
<evidence type="ECO:0000256" key="5">
    <source>
        <dbReference type="SAM" id="MobiDB-lite"/>
    </source>
</evidence>
<feature type="domain" description="EF-hand" evidence="6">
    <location>
        <begin position="290"/>
        <end position="324"/>
    </location>
</feature>
<keyword evidence="8" id="KW-1185">Reference proteome</keyword>
<reference evidence="7" key="5">
    <citation type="journal article" date="2021" name="G3 (Bethesda)">
        <title>Aegilops tauschii genome assembly Aet v5.0 features greater sequence contiguity and improved annotation.</title>
        <authorList>
            <person name="Wang L."/>
            <person name="Zhu T."/>
            <person name="Rodriguez J.C."/>
            <person name="Deal K.R."/>
            <person name="Dubcovsky J."/>
            <person name="McGuire P.E."/>
            <person name="Lux T."/>
            <person name="Spannagl M."/>
            <person name="Mayer K.F.X."/>
            <person name="Baldrich P."/>
            <person name="Meyers B.C."/>
            <person name="Huo N."/>
            <person name="Gu Y.Q."/>
            <person name="Zhou H."/>
            <person name="Devos K.M."/>
            <person name="Bennetzen J.L."/>
            <person name="Unver T."/>
            <person name="Budak H."/>
            <person name="Gulick P.J."/>
            <person name="Galiba G."/>
            <person name="Kalapos B."/>
            <person name="Nelson D.R."/>
            <person name="Li P."/>
            <person name="You F.M."/>
            <person name="Luo M.C."/>
            <person name="Dvorak J."/>
        </authorList>
    </citation>
    <scope>NUCLEOTIDE SEQUENCE [LARGE SCALE GENOMIC DNA]</scope>
    <source>
        <strain evidence="7">cv. AL8/78</strain>
    </source>
</reference>
<accession>A0A453KYE1</accession>
<keyword evidence="2" id="KW-0479">Metal-binding</keyword>
<feature type="compositionally biased region" description="Low complexity" evidence="5">
    <location>
        <begin position="193"/>
        <end position="203"/>
    </location>
</feature>
<protein>
    <recommendedName>
        <fullName evidence="6">EF-hand domain-containing protein</fullName>
    </recommendedName>
</protein>
<dbReference type="InterPro" id="IPR002048">
    <property type="entry name" value="EF_hand_dom"/>
</dbReference>
<evidence type="ECO:0000256" key="3">
    <source>
        <dbReference type="ARBA" id="ARBA00022737"/>
    </source>
</evidence>
<feature type="compositionally biased region" description="Basic and acidic residues" evidence="5">
    <location>
        <begin position="136"/>
        <end position="147"/>
    </location>
</feature>
<feature type="region of interest" description="Disordered" evidence="5">
    <location>
        <begin position="127"/>
        <end position="147"/>
    </location>
</feature>
<reference evidence="7" key="4">
    <citation type="submission" date="2019-03" db="UniProtKB">
        <authorList>
            <consortium name="EnsemblPlants"/>
        </authorList>
    </citation>
    <scope>IDENTIFICATION</scope>
</reference>
<feature type="domain" description="EF-hand" evidence="6">
    <location>
        <begin position="252"/>
        <end position="287"/>
    </location>
</feature>
<organism evidence="7 8">
    <name type="scientific">Aegilops tauschii subsp. strangulata</name>
    <name type="common">Goatgrass</name>
    <dbReference type="NCBI Taxonomy" id="200361"/>
    <lineage>
        <taxon>Eukaryota</taxon>
        <taxon>Viridiplantae</taxon>
        <taxon>Streptophyta</taxon>
        <taxon>Embryophyta</taxon>
        <taxon>Tracheophyta</taxon>
        <taxon>Spermatophyta</taxon>
        <taxon>Magnoliopsida</taxon>
        <taxon>Liliopsida</taxon>
        <taxon>Poales</taxon>
        <taxon>Poaceae</taxon>
        <taxon>BOP clade</taxon>
        <taxon>Pooideae</taxon>
        <taxon>Triticodae</taxon>
        <taxon>Triticeae</taxon>
        <taxon>Triticinae</taxon>
        <taxon>Aegilops</taxon>
    </lineage>
</organism>
<dbReference type="PANTHER" id="PTHR10891">
    <property type="entry name" value="EF-HAND CALCIUM-BINDING DOMAIN CONTAINING PROTEIN"/>
    <property type="match status" value="1"/>
</dbReference>
<dbReference type="Pfam" id="PF13499">
    <property type="entry name" value="EF-hand_7"/>
    <property type="match status" value="1"/>
</dbReference>
<dbReference type="Proteomes" id="UP000015105">
    <property type="component" value="Chromosome 5D"/>
</dbReference>
<dbReference type="PROSITE" id="PS50222">
    <property type="entry name" value="EF_HAND_2"/>
    <property type="match status" value="2"/>
</dbReference>
<dbReference type="FunFam" id="1.10.238.10:FF:000178">
    <property type="entry name" value="Calmodulin-2 A"/>
    <property type="match status" value="1"/>
</dbReference>
<proteinExistence type="predicted"/>
<dbReference type="PROSITE" id="PS00018">
    <property type="entry name" value="EF_HAND_1"/>
    <property type="match status" value="2"/>
</dbReference>
<reference evidence="7" key="3">
    <citation type="journal article" date="2017" name="Nature">
        <title>Genome sequence of the progenitor of the wheat D genome Aegilops tauschii.</title>
        <authorList>
            <person name="Luo M.C."/>
            <person name="Gu Y.Q."/>
            <person name="Puiu D."/>
            <person name="Wang H."/>
            <person name="Twardziok S.O."/>
            <person name="Deal K.R."/>
            <person name="Huo N."/>
            <person name="Zhu T."/>
            <person name="Wang L."/>
            <person name="Wang Y."/>
            <person name="McGuire P.E."/>
            <person name="Liu S."/>
            <person name="Long H."/>
            <person name="Ramasamy R.K."/>
            <person name="Rodriguez J.C."/>
            <person name="Van S.L."/>
            <person name="Yuan L."/>
            <person name="Wang Z."/>
            <person name="Xia Z."/>
            <person name="Xiao L."/>
            <person name="Anderson O.D."/>
            <person name="Ouyang S."/>
            <person name="Liang Y."/>
            <person name="Zimin A.V."/>
            <person name="Pertea G."/>
            <person name="Qi P."/>
            <person name="Bennetzen J.L."/>
            <person name="Dai X."/>
            <person name="Dawson M.W."/>
            <person name="Muller H.G."/>
            <person name="Kugler K."/>
            <person name="Rivarola-Duarte L."/>
            <person name="Spannagl M."/>
            <person name="Mayer K.F.X."/>
            <person name="Lu F.H."/>
            <person name="Bevan M.W."/>
            <person name="Leroy P."/>
            <person name="Li P."/>
            <person name="You F.M."/>
            <person name="Sun Q."/>
            <person name="Liu Z."/>
            <person name="Lyons E."/>
            <person name="Wicker T."/>
            <person name="Salzberg S.L."/>
            <person name="Devos K.M."/>
            <person name="Dvorak J."/>
        </authorList>
    </citation>
    <scope>NUCLEOTIDE SEQUENCE [LARGE SCALE GENOMIC DNA]</scope>
    <source>
        <strain evidence="7">cv. AL8/78</strain>
    </source>
</reference>
<name>A0A453KYE1_AEGTS</name>
<dbReference type="Gene3D" id="1.10.238.10">
    <property type="entry name" value="EF-hand"/>
    <property type="match status" value="1"/>
</dbReference>
<dbReference type="STRING" id="200361.A0A453KYE1"/>
<feature type="compositionally biased region" description="Basic residues" evidence="5">
    <location>
        <begin position="40"/>
        <end position="53"/>
    </location>
</feature>
<dbReference type="Gramene" id="AET5Gv20557100.1">
    <property type="protein sequence ID" value="AET5Gv20557100.1"/>
    <property type="gene ID" value="AET5Gv20557100"/>
</dbReference>
<dbReference type="AlphaFoldDB" id="A0A453KYE1"/>
<dbReference type="SUPFAM" id="SSF47473">
    <property type="entry name" value="EF-hand"/>
    <property type="match status" value="1"/>
</dbReference>
<dbReference type="InterPro" id="IPR039647">
    <property type="entry name" value="EF_hand_pair_protein_CML-like"/>
</dbReference>
<evidence type="ECO:0000259" key="6">
    <source>
        <dbReference type="PROSITE" id="PS50222"/>
    </source>
</evidence>
<feature type="region of interest" description="Disordered" evidence="5">
    <location>
        <begin position="193"/>
        <end position="217"/>
    </location>
</feature>
<evidence type="ECO:0000256" key="4">
    <source>
        <dbReference type="ARBA" id="ARBA00022837"/>
    </source>
</evidence>
<dbReference type="InterPro" id="IPR018247">
    <property type="entry name" value="EF_Hand_1_Ca_BS"/>
</dbReference>
<dbReference type="CDD" id="cd00051">
    <property type="entry name" value="EFh"/>
    <property type="match status" value="1"/>
</dbReference>
<keyword evidence="4" id="KW-0106">Calcium</keyword>
<keyword evidence="3" id="KW-0677">Repeat</keyword>
<dbReference type="GO" id="GO:0005509">
    <property type="term" value="F:calcium ion binding"/>
    <property type="evidence" value="ECO:0007669"/>
    <property type="project" value="InterPro"/>
</dbReference>
<evidence type="ECO:0000256" key="1">
    <source>
        <dbReference type="ARBA" id="ARBA00003291"/>
    </source>
</evidence>
<sequence>RGIPTPTPTENTVGSPVRRDETTDVDPPMFPRREAPSKPARARARQFHRSHKARTGDRSVGPAFPPGLPASGNLPRSRLSSQVPAVVRPPFQLLSLLLARQPGTIYPEPSGSANSIQHAATILISETIKKQAPRQQEQRKQAQTKDMDMEMTSSSAPAASYFNFSVAQAVVTISINVILVWLSALVKSSTSSSSSASRRSAAPAPEPEPAQPAPASGASEVDLDVVLGVMGAGGAASVGFEEAAALFEEEEATVEEAAAAFRVFDRNGDGFVDAGELGSVLRSLGFTAGVAAAECQRMIDAYDENKDGRMDFQEFLNFMERSSS</sequence>
<reference evidence="8" key="1">
    <citation type="journal article" date="2014" name="Science">
        <title>Ancient hybridizations among the ancestral genomes of bread wheat.</title>
        <authorList>
            <consortium name="International Wheat Genome Sequencing Consortium,"/>
            <person name="Marcussen T."/>
            <person name="Sandve S.R."/>
            <person name="Heier L."/>
            <person name="Spannagl M."/>
            <person name="Pfeifer M."/>
            <person name="Jakobsen K.S."/>
            <person name="Wulff B.B."/>
            <person name="Steuernagel B."/>
            <person name="Mayer K.F."/>
            <person name="Olsen O.A."/>
        </authorList>
    </citation>
    <scope>NUCLEOTIDE SEQUENCE [LARGE SCALE GENOMIC DNA]</scope>
    <source>
        <strain evidence="8">cv. AL8/78</strain>
    </source>
</reference>
<evidence type="ECO:0000313" key="7">
    <source>
        <dbReference type="EnsemblPlants" id="AET5Gv20557100.1"/>
    </source>
</evidence>
<dbReference type="GO" id="GO:0043226">
    <property type="term" value="C:organelle"/>
    <property type="evidence" value="ECO:0007669"/>
    <property type="project" value="UniProtKB-ARBA"/>
</dbReference>